<keyword evidence="2" id="KW-0843">Virulence</keyword>
<dbReference type="PIRSF" id="PIRSF029958">
    <property type="entry name" value="Necrosis-inducing_protein"/>
    <property type="match status" value="1"/>
</dbReference>
<protein>
    <submittedName>
        <fullName evidence="3">Putative NPP1 domain protein</fullName>
    </submittedName>
</protein>
<evidence type="ECO:0000313" key="4">
    <source>
        <dbReference type="Proteomes" id="UP000019804"/>
    </source>
</evidence>
<evidence type="ECO:0000313" key="3">
    <source>
        <dbReference type="EMBL" id="EYE92886.1"/>
    </source>
</evidence>
<organism evidence="3 4">
    <name type="scientific">Aspergillus ruber (strain CBS 135680)</name>
    <dbReference type="NCBI Taxonomy" id="1388766"/>
    <lineage>
        <taxon>Eukaryota</taxon>
        <taxon>Fungi</taxon>
        <taxon>Dikarya</taxon>
        <taxon>Ascomycota</taxon>
        <taxon>Pezizomycotina</taxon>
        <taxon>Eurotiomycetes</taxon>
        <taxon>Eurotiomycetidae</taxon>
        <taxon>Eurotiales</taxon>
        <taxon>Aspergillaceae</taxon>
        <taxon>Aspergillus</taxon>
        <taxon>Aspergillus subgen. Aspergillus</taxon>
    </lineage>
</organism>
<accession>A0A017S7Q9</accession>
<reference evidence="4" key="1">
    <citation type="journal article" date="2014" name="Nat. Commun.">
        <title>Genomic adaptations of the halophilic Dead Sea filamentous fungus Eurotium rubrum.</title>
        <authorList>
            <person name="Kis-Papo T."/>
            <person name="Weig A.R."/>
            <person name="Riley R."/>
            <person name="Persoh D."/>
            <person name="Salamov A."/>
            <person name="Sun H."/>
            <person name="Lipzen A."/>
            <person name="Wasser S.P."/>
            <person name="Rambold G."/>
            <person name="Grigoriev I.V."/>
            <person name="Nevo E."/>
        </authorList>
    </citation>
    <scope>NUCLEOTIDE SEQUENCE [LARGE SCALE GENOMIC DNA]</scope>
    <source>
        <strain evidence="4">CBS 135680</strain>
    </source>
</reference>
<comment type="similarity">
    <text evidence="1">Belongs to the Necrosis inducing protein (NPP1) family.</text>
</comment>
<dbReference type="Pfam" id="PF05630">
    <property type="entry name" value="NPP1"/>
    <property type="match status" value="1"/>
</dbReference>
<dbReference type="RefSeq" id="XP_040636574.1">
    <property type="nucleotide sequence ID" value="XM_040786544.1"/>
</dbReference>
<dbReference type="STRING" id="1388766.A0A017S7Q9"/>
<sequence>MLAFVALLPLLTQASPVLPRAVIDHDQVEGFLETIPSGITGEVYKAYQPYLKVNSGCVPFPAVDAEGNTSGGLDTTGSQSGDCDSSTGQIYVRGGTSNTTNTDAYALMYSWYFPKDNPSQDLGHRHDWEGVVVWISDPTSTSADNILAVCPSAHGGWDCSTDGYTLNESTSEPLIKYYNVWPVNHQCGLTDVVGGQQPLVAWESLPAVSRAALENTDFGSANVPFKDANFETNLESATY</sequence>
<evidence type="ECO:0000256" key="1">
    <source>
        <dbReference type="ARBA" id="ARBA00009520"/>
    </source>
</evidence>
<dbReference type="Proteomes" id="UP000019804">
    <property type="component" value="Unassembled WGS sequence"/>
</dbReference>
<gene>
    <name evidence="3" type="ORF">EURHEDRAFT_517191</name>
</gene>
<name>A0A017S7Q9_ASPRC</name>
<evidence type="ECO:0000256" key="2">
    <source>
        <dbReference type="ARBA" id="ARBA00023026"/>
    </source>
</evidence>
<dbReference type="InterPro" id="IPR008701">
    <property type="entry name" value="NPP1"/>
</dbReference>
<dbReference type="AlphaFoldDB" id="A0A017S7Q9"/>
<dbReference type="PANTHER" id="PTHR33657:SF8">
    <property type="entry name" value="DOMAIN PROTEIN, PUTATIVE (AFU_ORTHOLOGUE AFUA_5G00600)-RELATED"/>
    <property type="match status" value="1"/>
</dbReference>
<keyword evidence="4" id="KW-1185">Reference proteome</keyword>
<proteinExistence type="inferred from homology"/>
<dbReference type="PANTHER" id="PTHR33657">
    <property type="entry name" value="DOMAIN PROTEIN, PUTATIVE (AFU_ORTHOLOGUE AFUA_5G00600)-RELATED"/>
    <property type="match status" value="1"/>
</dbReference>
<dbReference type="HOGENOM" id="CLU_062263_1_0_1"/>
<dbReference type="GeneID" id="63701668"/>
<dbReference type="EMBL" id="KK088434">
    <property type="protein sequence ID" value="EYE92886.1"/>
    <property type="molecule type" value="Genomic_DNA"/>
</dbReference>
<dbReference type="OrthoDB" id="89086at2759"/>